<feature type="transmembrane region" description="Helical" evidence="8">
    <location>
        <begin position="243"/>
        <end position="260"/>
    </location>
</feature>
<dbReference type="KEGG" id="spk:MGAS9429_Spy0955"/>
<keyword evidence="3 8" id="KW-0812">Transmembrane</keyword>
<accession>Q1JLS7</accession>
<keyword evidence="6 8" id="KW-0472">Membrane</keyword>
<dbReference type="InterPro" id="IPR014743">
    <property type="entry name" value="Cl-channel_core"/>
</dbReference>
<proteinExistence type="predicted"/>
<dbReference type="Proteomes" id="UP000002433">
    <property type="component" value="Chromosome"/>
</dbReference>
<dbReference type="InterPro" id="IPR006037">
    <property type="entry name" value="RCK_C"/>
</dbReference>
<dbReference type="SUPFAM" id="SSF81340">
    <property type="entry name" value="Clc chloride channel"/>
    <property type="match status" value="1"/>
</dbReference>
<evidence type="ECO:0000256" key="4">
    <source>
        <dbReference type="ARBA" id="ARBA00022989"/>
    </source>
</evidence>
<feature type="domain" description="RCK C-terminal" evidence="9">
    <location>
        <begin position="457"/>
        <end position="513"/>
    </location>
</feature>
<feature type="transmembrane region" description="Helical" evidence="8">
    <location>
        <begin position="321"/>
        <end position="339"/>
    </location>
</feature>
<reference evidence="10 11" key="1">
    <citation type="journal article" date="2006" name="Proc. Natl. Acad. Sci. U.S.A.">
        <title>Molecular genetic anatomy of inter- and intraserotype variation in the human bacterial pathogen group A Streptococcus.</title>
        <authorList>
            <person name="Beres S.B."/>
            <person name="Richter E.W."/>
            <person name="Nagiec M.J."/>
            <person name="Sumby P."/>
            <person name="Porcella S.F."/>
            <person name="DeLeo F.R."/>
            <person name="Musser J.M."/>
        </authorList>
    </citation>
    <scope>NUCLEOTIDE SEQUENCE [LARGE SCALE GENOMIC DNA]</scope>
    <source>
        <strain evidence="10 11">MGAS9429</strain>
    </source>
</reference>
<keyword evidence="2" id="KW-0813">Transport</keyword>
<sequence>MVTVYLKEREDNMENHKNEFTFSNKSIIAYVWRGVIVGIIAGVIVSLFRLLIEVTADWVIEWYRYAHINSLLLLPILSVSLLAVLFVGFLVKSDSDIKGSGIPHVEGELKGLMSPDWWSVLWKKFLGGIMAISMGFMLGREGPSIQLGAMSAKGLAKFLKSSRLEKRVLIASGAAAGLSAAFNAPIAGLLFVVEEIYHHFSRLIWITALVASLVANFISLNIFGLKPVLAMSEAMPFLGLNQYWLLLLLGLFLGCLGYLYEIVILNFNKLYVILGSWLHLPAYFYGIIMVFLILPIGYYLPQLLGGGHGLILSLSNQQLPLMTIFFYFIIRFIVSMFSYGSGLPGGIFLPILTLGALAGLLFGQIASQLGLLNQSFLSLFLILGMAGYFAAISKAPLTGMILVTEMVGDLKPLMAIAVVTFVSYLVMDLLNGQPIYEAMLDKMAMKHPTNLVEPTLIELTVGDKIAGKYVKELKLPENVLITTQIHHQKSQVVSGNTRLLSGATIFLVVNEADTGFVREVLM</sequence>
<dbReference type="Pfam" id="PF02080">
    <property type="entry name" value="TrkA_C"/>
    <property type="match status" value="1"/>
</dbReference>
<evidence type="ECO:0000256" key="3">
    <source>
        <dbReference type="ARBA" id="ARBA00022692"/>
    </source>
</evidence>
<feature type="transmembrane region" description="Helical" evidence="8">
    <location>
        <begin position="345"/>
        <end position="363"/>
    </location>
</feature>
<evidence type="ECO:0000256" key="1">
    <source>
        <dbReference type="ARBA" id="ARBA00004141"/>
    </source>
</evidence>
<dbReference type="CDD" id="cd01031">
    <property type="entry name" value="EriC"/>
    <property type="match status" value="1"/>
</dbReference>
<feature type="transmembrane region" description="Helical" evidence="8">
    <location>
        <begin position="71"/>
        <end position="91"/>
    </location>
</feature>
<evidence type="ECO:0000313" key="11">
    <source>
        <dbReference type="Proteomes" id="UP000002433"/>
    </source>
</evidence>
<organism evidence="10 11">
    <name type="scientific">Streptococcus pyogenes serotype M12 (strain MGAS9429)</name>
    <dbReference type="NCBI Taxonomy" id="370551"/>
    <lineage>
        <taxon>Bacteria</taxon>
        <taxon>Bacillati</taxon>
        <taxon>Bacillota</taxon>
        <taxon>Bacilli</taxon>
        <taxon>Lactobacillales</taxon>
        <taxon>Streptococcaceae</taxon>
        <taxon>Streptococcus</taxon>
    </lineage>
</organism>
<evidence type="ECO:0000256" key="7">
    <source>
        <dbReference type="ARBA" id="ARBA00023214"/>
    </source>
</evidence>
<evidence type="ECO:0000256" key="5">
    <source>
        <dbReference type="ARBA" id="ARBA00023065"/>
    </source>
</evidence>
<dbReference type="PRINTS" id="PR00762">
    <property type="entry name" value="CLCHANNEL"/>
</dbReference>
<dbReference type="GO" id="GO:0008324">
    <property type="term" value="F:monoatomic cation transmembrane transporter activity"/>
    <property type="evidence" value="ECO:0007669"/>
    <property type="project" value="InterPro"/>
</dbReference>
<dbReference type="AlphaFoldDB" id="Q1JLS7"/>
<dbReference type="HOGENOM" id="CLU_015263_7_4_9"/>
<feature type="transmembrane region" description="Helical" evidence="8">
    <location>
        <begin position="203"/>
        <end position="223"/>
    </location>
</feature>
<keyword evidence="4 8" id="KW-1133">Transmembrane helix</keyword>
<evidence type="ECO:0000313" key="10">
    <source>
        <dbReference type="EMBL" id="ABF32142.1"/>
    </source>
</evidence>
<feature type="transmembrane region" description="Helical" evidence="8">
    <location>
        <begin position="375"/>
        <end position="393"/>
    </location>
</feature>
<protein>
    <submittedName>
        <fullName evidence="10">Chloride channel protein</fullName>
    </submittedName>
</protein>
<dbReference type="PANTHER" id="PTHR45711">
    <property type="entry name" value="CHLORIDE CHANNEL PROTEIN"/>
    <property type="match status" value="1"/>
</dbReference>
<dbReference type="GO" id="GO:0005886">
    <property type="term" value="C:plasma membrane"/>
    <property type="evidence" value="ECO:0007669"/>
    <property type="project" value="TreeGrafter"/>
</dbReference>
<name>Q1JLS7_STRPC</name>
<dbReference type="PANTHER" id="PTHR45711:SF6">
    <property type="entry name" value="CHLORIDE CHANNEL PROTEIN"/>
    <property type="match status" value="1"/>
</dbReference>
<keyword evidence="5" id="KW-0406">Ion transport</keyword>
<dbReference type="GO" id="GO:0005247">
    <property type="term" value="F:voltage-gated chloride channel activity"/>
    <property type="evidence" value="ECO:0007669"/>
    <property type="project" value="TreeGrafter"/>
</dbReference>
<feature type="transmembrane region" description="Helical" evidence="8">
    <location>
        <begin position="168"/>
        <end position="191"/>
    </location>
</feature>
<dbReference type="InterPro" id="IPR036721">
    <property type="entry name" value="RCK_C_sf"/>
</dbReference>
<dbReference type="Gene3D" id="3.30.70.1450">
    <property type="entry name" value="Regulator of K+ conductance, C-terminal domain"/>
    <property type="match status" value="1"/>
</dbReference>
<dbReference type="InterPro" id="IPR001807">
    <property type="entry name" value="ClC"/>
</dbReference>
<feature type="transmembrane region" description="Helical" evidence="8">
    <location>
        <begin position="27"/>
        <end position="51"/>
    </location>
</feature>
<dbReference type="Pfam" id="PF00654">
    <property type="entry name" value="Voltage_CLC"/>
    <property type="match status" value="1"/>
</dbReference>
<feature type="transmembrane region" description="Helical" evidence="8">
    <location>
        <begin position="413"/>
        <end position="430"/>
    </location>
</feature>
<dbReference type="GO" id="GO:0006813">
    <property type="term" value="P:potassium ion transport"/>
    <property type="evidence" value="ECO:0007669"/>
    <property type="project" value="InterPro"/>
</dbReference>
<gene>
    <name evidence="10" type="ordered locus">MGAS9429_Spy0955</name>
</gene>
<evidence type="ECO:0000256" key="6">
    <source>
        <dbReference type="ARBA" id="ARBA00023136"/>
    </source>
</evidence>
<dbReference type="EMBL" id="CP000259">
    <property type="protein sequence ID" value="ABF32142.1"/>
    <property type="molecule type" value="Genomic_DNA"/>
</dbReference>
<evidence type="ECO:0000259" key="9">
    <source>
        <dbReference type="Pfam" id="PF02080"/>
    </source>
</evidence>
<evidence type="ECO:0000256" key="8">
    <source>
        <dbReference type="SAM" id="Phobius"/>
    </source>
</evidence>
<dbReference type="Gene3D" id="1.10.3080.10">
    <property type="entry name" value="Clc chloride channel"/>
    <property type="match status" value="1"/>
</dbReference>
<keyword evidence="7" id="KW-0868">Chloride</keyword>
<comment type="subcellular location">
    <subcellularLocation>
        <location evidence="1">Membrane</location>
        <topology evidence="1">Multi-pass membrane protein</topology>
    </subcellularLocation>
</comment>
<evidence type="ECO:0000256" key="2">
    <source>
        <dbReference type="ARBA" id="ARBA00022448"/>
    </source>
</evidence>
<feature type="transmembrane region" description="Helical" evidence="8">
    <location>
        <begin position="280"/>
        <end position="300"/>
    </location>
</feature>